<gene>
    <name evidence="2" type="ORF">AAFF_G00213730</name>
</gene>
<protein>
    <submittedName>
        <fullName evidence="2">Uncharacterized protein</fullName>
    </submittedName>
</protein>
<dbReference type="Proteomes" id="UP001221898">
    <property type="component" value="Unassembled WGS sequence"/>
</dbReference>
<dbReference type="EMBL" id="JAINUG010000283">
    <property type="protein sequence ID" value="KAJ8383910.1"/>
    <property type="molecule type" value="Genomic_DNA"/>
</dbReference>
<evidence type="ECO:0000313" key="3">
    <source>
        <dbReference type="Proteomes" id="UP001221898"/>
    </source>
</evidence>
<comment type="caution">
    <text evidence="2">The sequence shown here is derived from an EMBL/GenBank/DDBJ whole genome shotgun (WGS) entry which is preliminary data.</text>
</comment>
<evidence type="ECO:0000313" key="2">
    <source>
        <dbReference type="EMBL" id="KAJ8383910.1"/>
    </source>
</evidence>
<reference evidence="2" key="1">
    <citation type="journal article" date="2023" name="Science">
        <title>Genome structures resolve the early diversification of teleost fishes.</title>
        <authorList>
            <person name="Parey E."/>
            <person name="Louis A."/>
            <person name="Montfort J."/>
            <person name="Bouchez O."/>
            <person name="Roques C."/>
            <person name="Iampietro C."/>
            <person name="Lluch J."/>
            <person name="Castinel A."/>
            <person name="Donnadieu C."/>
            <person name="Desvignes T."/>
            <person name="Floi Bucao C."/>
            <person name="Jouanno E."/>
            <person name="Wen M."/>
            <person name="Mejri S."/>
            <person name="Dirks R."/>
            <person name="Jansen H."/>
            <person name="Henkel C."/>
            <person name="Chen W.J."/>
            <person name="Zahm M."/>
            <person name="Cabau C."/>
            <person name="Klopp C."/>
            <person name="Thompson A.W."/>
            <person name="Robinson-Rechavi M."/>
            <person name="Braasch I."/>
            <person name="Lecointre G."/>
            <person name="Bobe J."/>
            <person name="Postlethwait J.H."/>
            <person name="Berthelot C."/>
            <person name="Roest Crollius H."/>
            <person name="Guiguen Y."/>
        </authorList>
    </citation>
    <scope>NUCLEOTIDE SEQUENCE</scope>
    <source>
        <strain evidence="2">NC1722</strain>
    </source>
</reference>
<feature type="region of interest" description="Disordered" evidence="1">
    <location>
        <begin position="1"/>
        <end position="23"/>
    </location>
</feature>
<proteinExistence type="predicted"/>
<name>A0AAD7W5A4_9TELE</name>
<organism evidence="2 3">
    <name type="scientific">Aldrovandia affinis</name>
    <dbReference type="NCBI Taxonomy" id="143900"/>
    <lineage>
        <taxon>Eukaryota</taxon>
        <taxon>Metazoa</taxon>
        <taxon>Chordata</taxon>
        <taxon>Craniata</taxon>
        <taxon>Vertebrata</taxon>
        <taxon>Euteleostomi</taxon>
        <taxon>Actinopterygii</taxon>
        <taxon>Neopterygii</taxon>
        <taxon>Teleostei</taxon>
        <taxon>Notacanthiformes</taxon>
        <taxon>Halosauridae</taxon>
        <taxon>Aldrovandia</taxon>
    </lineage>
</organism>
<accession>A0AAD7W5A4</accession>
<keyword evidence="3" id="KW-1185">Reference proteome</keyword>
<sequence>MDENSWHRQVSGGKKCNGGGTARGRDVIADLTSTSRAKVLGLTDMIVKDTVQDLRTETDGRTDCLQTRCLRALSLKRSV</sequence>
<evidence type="ECO:0000256" key="1">
    <source>
        <dbReference type="SAM" id="MobiDB-lite"/>
    </source>
</evidence>
<dbReference type="AlphaFoldDB" id="A0AAD7W5A4"/>